<dbReference type="Gene3D" id="3.30.420.10">
    <property type="entry name" value="Ribonuclease H-like superfamily/Ribonuclease H"/>
    <property type="match status" value="1"/>
</dbReference>
<evidence type="ECO:0000313" key="3">
    <source>
        <dbReference type="Proteomes" id="UP000009138"/>
    </source>
</evidence>
<sequence>MNDYTKTPVLIDEAGFHMQMIRNTAWSRKGEPANVRVPAKKRTSLTIFGAIYHRGLVSFFVRLPSAIKKRKTPVQSNVSSSNMCSLIMDNASIHCSNDSKENISKRGYYCDYLPPYSTFLNSI</sequence>
<organism evidence="2 3">
    <name type="scientific">Rhizopus delemar (strain RA 99-880 / ATCC MYA-4621 / FGSC 9543 / NRRL 43880)</name>
    <name type="common">Mucormycosis agent</name>
    <name type="synonym">Rhizopus arrhizus var. delemar</name>
    <dbReference type="NCBI Taxonomy" id="246409"/>
    <lineage>
        <taxon>Eukaryota</taxon>
        <taxon>Fungi</taxon>
        <taxon>Fungi incertae sedis</taxon>
        <taxon>Mucoromycota</taxon>
        <taxon>Mucoromycotina</taxon>
        <taxon>Mucoromycetes</taxon>
        <taxon>Mucorales</taxon>
        <taxon>Mucorineae</taxon>
        <taxon>Rhizopodaceae</taxon>
        <taxon>Rhizopus</taxon>
    </lineage>
</organism>
<dbReference type="Pfam" id="PF13358">
    <property type="entry name" value="DDE_3"/>
    <property type="match status" value="1"/>
</dbReference>
<dbReference type="InterPro" id="IPR036397">
    <property type="entry name" value="RNaseH_sf"/>
</dbReference>
<name>I1BW87_RHIO9</name>
<dbReference type="VEuPathDB" id="FungiDB:RO3G_05172"/>
<evidence type="ECO:0000259" key="1">
    <source>
        <dbReference type="Pfam" id="PF13358"/>
    </source>
</evidence>
<dbReference type="RefSeq" id="XP_067515863.1">
    <property type="nucleotide sequence ID" value="XM_067659762.1"/>
</dbReference>
<protein>
    <recommendedName>
        <fullName evidence="1">Tc1-like transposase DDE domain-containing protein</fullName>
    </recommendedName>
</protein>
<proteinExistence type="predicted"/>
<dbReference type="InterPro" id="IPR038717">
    <property type="entry name" value="Tc1-like_DDE_dom"/>
</dbReference>
<evidence type="ECO:0000313" key="2">
    <source>
        <dbReference type="EMBL" id="EIE80467.1"/>
    </source>
</evidence>
<keyword evidence="3" id="KW-1185">Reference proteome</keyword>
<dbReference type="AlphaFoldDB" id="I1BW87"/>
<accession>I1BW87</accession>
<dbReference type="GeneID" id="93612143"/>
<dbReference type="OrthoDB" id="2369075at2759"/>
<dbReference type="EMBL" id="CH476734">
    <property type="protein sequence ID" value="EIE80467.1"/>
    <property type="molecule type" value="Genomic_DNA"/>
</dbReference>
<dbReference type="InParanoid" id="I1BW87"/>
<dbReference type="Proteomes" id="UP000009138">
    <property type="component" value="Unassembled WGS sequence"/>
</dbReference>
<dbReference type="GO" id="GO:0003676">
    <property type="term" value="F:nucleic acid binding"/>
    <property type="evidence" value="ECO:0007669"/>
    <property type="project" value="InterPro"/>
</dbReference>
<feature type="domain" description="Tc1-like transposase DDE" evidence="1">
    <location>
        <begin position="9"/>
        <end position="123"/>
    </location>
</feature>
<gene>
    <name evidence="2" type="ORF">RO3G_05172</name>
</gene>
<reference evidence="2 3" key="1">
    <citation type="journal article" date="2009" name="PLoS Genet.">
        <title>Genomic analysis of the basal lineage fungus Rhizopus oryzae reveals a whole-genome duplication.</title>
        <authorList>
            <person name="Ma L.-J."/>
            <person name="Ibrahim A.S."/>
            <person name="Skory C."/>
            <person name="Grabherr M.G."/>
            <person name="Burger G."/>
            <person name="Butler M."/>
            <person name="Elias M."/>
            <person name="Idnurm A."/>
            <person name="Lang B.F."/>
            <person name="Sone T."/>
            <person name="Abe A."/>
            <person name="Calvo S.E."/>
            <person name="Corrochano L.M."/>
            <person name="Engels R."/>
            <person name="Fu J."/>
            <person name="Hansberg W."/>
            <person name="Kim J.-M."/>
            <person name="Kodira C.D."/>
            <person name="Koehrsen M.J."/>
            <person name="Liu B."/>
            <person name="Miranda-Saavedra D."/>
            <person name="O'Leary S."/>
            <person name="Ortiz-Castellanos L."/>
            <person name="Poulter R."/>
            <person name="Rodriguez-Romero J."/>
            <person name="Ruiz-Herrera J."/>
            <person name="Shen Y.-Q."/>
            <person name="Zeng Q."/>
            <person name="Galagan J."/>
            <person name="Birren B.W."/>
            <person name="Cuomo C.A."/>
            <person name="Wickes B.L."/>
        </authorList>
    </citation>
    <scope>NUCLEOTIDE SEQUENCE [LARGE SCALE GENOMIC DNA]</scope>
    <source>
        <strain evidence="3">RA 99-880 / ATCC MYA-4621 / FGSC 9543 / NRRL 43880</strain>
    </source>
</reference>